<keyword evidence="1" id="KW-0328">Glycosyltransferase</keyword>
<dbReference type="PANTHER" id="PTHR43235">
    <property type="entry name" value="GLUTAMINE AMIDOTRANSFERASE PB2B2.05-RELATED"/>
    <property type="match status" value="1"/>
</dbReference>
<keyword evidence="1" id="KW-0315">Glutamine amidotransferase</keyword>
<dbReference type="GO" id="GO:0033969">
    <property type="term" value="F:gamma-glutamyl-gamma-aminobutyrate hydrolase activity"/>
    <property type="evidence" value="ECO:0007669"/>
    <property type="project" value="TreeGrafter"/>
</dbReference>
<organism evidence="1 2">
    <name type="scientific">Polystyrenella longa</name>
    <dbReference type="NCBI Taxonomy" id="2528007"/>
    <lineage>
        <taxon>Bacteria</taxon>
        <taxon>Pseudomonadati</taxon>
        <taxon>Planctomycetota</taxon>
        <taxon>Planctomycetia</taxon>
        <taxon>Planctomycetales</taxon>
        <taxon>Planctomycetaceae</taxon>
        <taxon>Polystyrenella</taxon>
    </lineage>
</organism>
<dbReference type="GO" id="GO:0006598">
    <property type="term" value="P:polyamine catabolic process"/>
    <property type="evidence" value="ECO:0007669"/>
    <property type="project" value="TreeGrafter"/>
</dbReference>
<evidence type="ECO:0000313" key="1">
    <source>
        <dbReference type="EMBL" id="QDU82093.1"/>
    </source>
</evidence>
<evidence type="ECO:0000313" key="2">
    <source>
        <dbReference type="Proteomes" id="UP000317178"/>
    </source>
</evidence>
<dbReference type="AlphaFoldDB" id="A0A518CSA2"/>
<dbReference type="PROSITE" id="PS51273">
    <property type="entry name" value="GATASE_TYPE_1"/>
    <property type="match status" value="1"/>
</dbReference>
<accession>A0A518CSA2</accession>
<dbReference type="EC" id="2.4.2.-" evidence="1"/>
<dbReference type="SUPFAM" id="SSF52317">
    <property type="entry name" value="Class I glutamine amidotransferase-like"/>
    <property type="match status" value="1"/>
</dbReference>
<protein>
    <submittedName>
        <fullName evidence="1">Glutamine amidotransferase</fullName>
        <ecNumber evidence="1">2.4.2.-</ecNumber>
    </submittedName>
</protein>
<dbReference type="CDD" id="cd01745">
    <property type="entry name" value="GATase1_2"/>
    <property type="match status" value="1"/>
</dbReference>
<name>A0A518CSA2_9PLAN</name>
<proteinExistence type="predicted"/>
<keyword evidence="1" id="KW-0808">Transferase</keyword>
<dbReference type="InterPro" id="IPR011697">
    <property type="entry name" value="Peptidase_C26"/>
</dbReference>
<dbReference type="EMBL" id="CP036281">
    <property type="protein sequence ID" value="QDU82093.1"/>
    <property type="molecule type" value="Genomic_DNA"/>
</dbReference>
<dbReference type="RefSeq" id="WP_144997993.1">
    <property type="nucleotide sequence ID" value="NZ_CP036281.1"/>
</dbReference>
<dbReference type="InterPro" id="IPR029062">
    <property type="entry name" value="Class_I_gatase-like"/>
</dbReference>
<dbReference type="Gene3D" id="3.40.50.880">
    <property type="match status" value="1"/>
</dbReference>
<gene>
    <name evidence="1" type="ORF">Pla110_38480</name>
</gene>
<dbReference type="Proteomes" id="UP000317178">
    <property type="component" value="Chromosome"/>
</dbReference>
<dbReference type="GO" id="GO:0005829">
    <property type="term" value="C:cytosol"/>
    <property type="evidence" value="ECO:0007669"/>
    <property type="project" value="TreeGrafter"/>
</dbReference>
<dbReference type="OrthoDB" id="9813383at2"/>
<sequence>MSRKPVIGINGDYRDPRNNAAALSWFNTGYYDCITATGAIPHLIPPVQDEADLKQILSGLDGIVLAGCNLDLDPIRLGMDPHPATRVMPKRREDFDRRLAKLAVEMRIPILAIGSGMQTLNVVCGGTLHQHVTESVSGAMYHRDGVEKNLRHVIDIVPETRMFEIYGPGEIRINSHHHMAVAQPADLFMISAICPDGVVEAIESVDPDWFCVGVQWHPENETSSALDMQVFENLFQACLVKEEVEETATIPFRQAA</sequence>
<dbReference type="Pfam" id="PF07722">
    <property type="entry name" value="Peptidase_C26"/>
    <property type="match status" value="1"/>
</dbReference>
<dbReference type="GO" id="GO:0016757">
    <property type="term" value="F:glycosyltransferase activity"/>
    <property type="evidence" value="ECO:0007669"/>
    <property type="project" value="UniProtKB-KW"/>
</dbReference>
<reference evidence="1 2" key="1">
    <citation type="submission" date="2019-02" db="EMBL/GenBank/DDBJ databases">
        <title>Deep-cultivation of Planctomycetes and their phenomic and genomic characterization uncovers novel biology.</title>
        <authorList>
            <person name="Wiegand S."/>
            <person name="Jogler M."/>
            <person name="Boedeker C."/>
            <person name="Pinto D."/>
            <person name="Vollmers J."/>
            <person name="Rivas-Marin E."/>
            <person name="Kohn T."/>
            <person name="Peeters S.H."/>
            <person name="Heuer A."/>
            <person name="Rast P."/>
            <person name="Oberbeckmann S."/>
            <person name="Bunk B."/>
            <person name="Jeske O."/>
            <person name="Meyerdierks A."/>
            <person name="Storesund J.E."/>
            <person name="Kallscheuer N."/>
            <person name="Luecker S."/>
            <person name="Lage O.M."/>
            <person name="Pohl T."/>
            <person name="Merkel B.J."/>
            <person name="Hornburger P."/>
            <person name="Mueller R.-W."/>
            <person name="Bruemmer F."/>
            <person name="Labrenz M."/>
            <person name="Spormann A.M."/>
            <person name="Op den Camp H."/>
            <person name="Overmann J."/>
            <person name="Amann R."/>
            <person name="Jetten M.S.M."/>
            <person name="Mascher T."/>
            <person name="Medema M.H."/>
            <person name="Devos D.P."/>
            <person name="Kaster A.-K."/>
            <person name="Ovreas L."/>
            <person name="Rohde M."/>
            <person name="Galperin M.Y."/>
            <person name="Jogler C."/>
        </authorList>
    </citation>
    <scope>NUCLEOTIDE SEQUENCE [LARGE SCALE GENOMIC DNA]</scope>
    <source>
        <strain evidence="1 2">Pla110</strain>
    </source>
</reference>
<dbReference type="KEGG" id="plon:Pla110_38480"/>
<dbReference type="PANTHER" id="PTHR43235:SF1">
    <property type="entry name" value="GLUTAMINE AMIDOTRANSFERASE PB2B2.05-RELATED"/>
    <property type="match status" value="1"/>
</dbReference>
<dbReference type="InterPro" id="IPR044668">
    <property type="entry name" value="PuuD-like"/>
</dbReference>
<keyword evidence="2" id="KW-1185">Reference proteome</keyword>